<dbReference type="RefSeq" id="WP_332613595.1">
    <property type="nucleotide sequence ID" value="NZ_JAXGFP010000001.1"/>
</dbReference>
<dbReference type="InterPro" id="IPR017938">
    <property type="entry name" value="Riboflavin_synthase-like_b-brl"/>
</dbReference>
<dbReference type="PROSITE" id="PS51384">
    <property type="entry name" value="FAD_FR"/>
    <property type="match status" value="1"/>
</dbReference>
<keyword evidence="8" id="KW-1185">Reference proteome</keyword>
<evidence type="ECO:0000256" key="1">
    <source>
        <dbReference type="ARBA" id="ARBA00022630"/>
    </source>
</evidence>
<evidence type="ECO:0000256" key="4">
    <source>
        <dbReference type="SAM" id="Phobius"/>
    </source>
</evidence>
<dbReference type="Pfam" id="PF00175">
    <property type="entry name" value="NAD_binding_1"/>
    <property type="match status" value="1"/>
</dbReference>
<evidence type="ECO:0000313" key="7">
    <source>
        <dbReference type="EMBL" id="MEG3182402.1"/>
    </source>
</evidence>
<dbReference type="PRINTS" id="PR00369">
    <property type="entry name" value="FLAVODOXIN"/>
</dbReference>
<sequence>MSSSTLSNLSFRNAIFQLHWLFGITAGVVLALVGFTGGMLSFEDELLKALNPGVMTVEPRGAALSPEALVERVRAQRPDDAIASLQLSADPRDSAYVGFAAKDGGRRGERVHVDPYDGRVLPEPRYKEFFSVTMKLHRWLVADEVGKQIVGASTVILIFFCVSGLYLRWPRRWGSLRTWLGLDWRQKGRNFLWHLHSIVGTWVLVAYLVMSLTGLWWSYDWYRSAVNDWAGRDEQAQPRENTDRGTPPPIDIAATWQAFNAVAPAWSNATLNWPDGAEPIGFRYLDADPAHERARNELQLDRWSLEVVDHQRYDDGSWRQKIGASMFALHRGSFFGTTGVVVFMLASLLMPLFAITGWMLYLDRGRKQRAAAALAGGVASLTAPQPRGPAGGAPVLVAYASQTGTAEGLAWQTAAALREGGCAVDVQPLGKLDPAMLAAAGQVLFIASSFGEGEAPDHARAFVRRMRDGAVAPTLAGLRYGVLALGDREYGDSYCGFGRTLDLWLHHAGAQPLFDRIDVDGADAGALRHWQHHIGQLAGRSDLPDWSVPRYRRWRLAERRLLNPGSAGAPAFHLALVPEAASDLDWSAGDIAEVGPRHASAEVAAWLRAAAIDGDAPVQLDGHDEPFAAVVARSRLPDPDSMRGQPPQTVAEALKPLPHREYSIASLPADGSLQLLVRQMRGPDGRFGSGSGWLTEHADPDSDIDLRIRCNPSFHPPVDDRPLLLIGNGTGLAGLRAVLKARIAAGHRRNWLVFGERSAAHDGFHGDELERWQRDGGLPRLDRVFSRDQVERRYVQHLLGERVDEVRRWIGEDGAIYVCGSLEGMAPAVDAVLGEILGGEMLEAMAADGRYRRDVY</sequence>
<dbReference type="InterPro" id="IPR001094">
    <property type="entry name" value="Flavdoxin-like"/>
</dbReference>
<dbReference type="Pfam" id="PF00258">
    <property type="entry name" value="Flavodoxin_1"/>
    <property type="match status" value="1"/>
</dbReference>
<dbReference type="InterPro" id="IPR001433">
    <property type="entry name" value="OxRdtase_FAD/NAD-bd"/>
</dbReference>
<evidence type="ECO:0000313" key="8">
    <source>
        <dbReference type="Proteomes" id="UP001355056"/>
    </source>
</evidence>
<feature type="transmembrane region" description="Helical" evidence="4">
    <location>
        <begin position="149"/>
        <end position="169"/>
    </location>
</feature>
<dbReference type="Gene3D" id="3.40.50.80">
    <property type="entry name" value="Nucleotide-binding domain of ferredoxin-NADP reductase (FNR) module"/>
    <property type="match status" value="1"/>
</dbReference>
<keyword evidence="3" id="KW-0813">Transport</keyword>
<keyword evidence="2" id="KW-0288">FMN</keyword>
<evidence type="ECO:0000256" key="2">
    <source>
        <dbReference type="ARBA" id="ARBA00022643"/>
    </source>
</evidence>
<dbReference type="Proteomes" id="UP001355056">
    <property type="component" value="Unassembled WGS sequence"/>
</dbReference>
<feature type="domain" description="Flavodoxin-like" evidence="5">
    <location>
        <begin position="395"/>
        <end position="535"/>
    </location>
</feature>
<dbReference type="SUPFAM" id="SSF52343">
    <property type="entry name" value="Ferredoxin reductase-like, C-terminal NADP-linked domain"/>
    <property type="match status" value="1"/>
</dbReference>
<keyword evidence="3" id="KW-0249">Electron transport</keyword>
<evidence type="ECO:0000259" key="5">
    <source>
        <dbReference type="PROSITE" id="PS50902"/>
    </source>
</evidence>
<name>A0ABU7YUQ9_9GAMM</name>
<dbReference type="SUPFAM" id="SSF52218">
    <property type="entry name" value="Flavoproteins"/>
    <property type="match status" value="1"/>
</dbReference>
<keyword evidence="1" id="KW-0285">Flavoprotein</keyword>
<dbReference type="PROSITE" id="PS50902">
    <property type="entry name" value="FLAVODOXIN_LIKE"/>
    <property type="match status" value="1"/>
</dbReference>
<evidence type="ECO:0000259" key="6">
    <source>
        <dbReference type="PROSITE" id="PS51384"/>
    </source>
</evidence>
<proteinExistence type="predicted"/>
<dbReference type="SUPFAM" id="SSF63380">
    <property type="entry name" value="Riboflavin synthase domain-like"/>
    <property type="match status" value="1"/>
</dbReference>
<dbReference type="InterPro" id="IPR005625">
    <property type="entry name" value="PepSY-ass_TM"/>
</dbReference>
<dbReference type="InterPro" id="IPR008254">
    <property type="entry name" value="Flavodoxin/NO_synth"/>
</dbReference>
<organism evidence="7 8">
    <name type="scientific">Novilysobacter erysipheiresistens</name>
    <dbReference type="NCBI Taxonomy" id="1749332"/>
    <lineage>
        <taxon>Bacteria</taxon>
        <taxon>Pseudomonadati</taxon>
        <taxon>Pseudomonadota</taxon>
        <taxon>Gammaproteobacteria</taxon>
        <taxon>Lysobacterales</taxon>
        <taxon>Lysobacteraceae</taxon>
        <taxon>Novilysobacter</taxon>
    </lineage>
</organism>
<dbReference type="InterPro" id="IPR017927">
    <property type="entry name" value="FAD-bd_FR_type"/>
</dbReference>
<keyword evidence="4" id="KW-1133">Transmembrane helix</keyword>
<keyword evidence="4" id="KW-0812">Transmembrane</keyword>
<reference evidence="7 8" key="1">
    <citation type="journal article" date="2016" name="Int. J. Syst. Evol. Microbiol.">
        <title>Lysobacter erysipheiresistens sp. nov., an antagonist of powdery mildew, isolated from tobacco-cultivated soil.</title>
        <authorList>
            <person name="Xie B."/>
            <person name="Li T."/>
            <person name="Lin X."/>
            <person name="Wang C.J."/>
            <person name="Chen Y.J."/>
            <person name="Liu W.J."/>
            <person name="Zhao Z.W."/>
        </authorList>
    </citation>
    <scope>NUCLEOTIDE SEQUENCE [LARGE SCALE GENOMIC DNA]</scope>
    <source>
        <strain evidence="7 8">RS-LYSO-3</strain>
    </source>
</reference>
<accession>A0ABU7YUQ9</accession>
<dbReference type="InterPro" id="IPR029039">
    <property type="entry name" value="Flavoprotein-like_sf"/>
</dbReference>
<dbReference type="Gene3D" id="3.40.50.360">
    <property type="match status" value="1"/>
</dbReference>
<keyword evidence="4" id="KW-0472">Membrane</keyword>
<protein>
    <submittedName>
        <fullName evidence="7">Sulfite reductase flavoprotein subunit alpha</fullName>
    </submittedName>
</protein>
<gene>
    <name evidence="7" type="ORF">SNE34_00030</name>
</gene>
<feature type="transmembrane region" description="Helical" evidence="4">
    <location>
        <begin position="20"/>
        <end position="42"/>
    </location>
</feature>
<dbReference type="PANTHER" id="PTHR34219:SF3">
    <property type="entry name" value="BLL7967 PROTEIN"/>
    <property type="match status" value="1"/>
</dbReference>
<dbReference type="PRINTS" id="PR00371">
    <property type="entry name" value="FPNCR"/>
</dbReference>
<dbReference type="Pfam" id="PF03929">
    <property type="entry name" value="PepSY_TM"/>
    <property type="match status" value="1"/>
</dbReference>
<feature type="domain" description="FAD-binding FR-type" evidence="6">
    <location>
        <begin position="549"/>
        <end position="717"/>
    </location>
</feature>
<dbReference type="CDD" id="cd06200">
    <property type="entry name" value="SiR_like1"/>
    <property type="match status" value="1"/>
</dbReference>
<feature type="transmembrane region" description="Helical" evidence="4">
    <location>
        <begin position="190"/>
        <end position="219"/>
    </location>
</feature>
<dbReference type="EMBL" id="JAXGFP010000001">
    <property type="protein sequence ID" value="MEG3182402.1"/>
    <property type="molecule type" value="Genomic_DNA"/>
</dbReference>
<dbReference type="PANTHER" id="PTHR34219">
    <property type="entry name" value="IRON-REGULATED INNER MEMBRANE PROTEIN-RELATED"/>
    <property type="match status" value="1"/>
</dbReference>
<dbReference type="InterPro" id="IPR039261">
    <property type="entry name" value="FNR_nucleotide-bd"/>
</dbReference>
<comment type="caution">
    <text evidence="7">The sequence shown here is derived from an EMBL/GenBank/DDBJ whole genome shotgun (WGS) entry which is preliminary data.</text>
</comment>
<evidence type="ECO:0000256" key="3">
    <source>
        <dbReference type="ARBA" id="ARBA00022982"/>
    </source>
</evidence>
<dbReference type="InterPro" id="IPR001709">
    <property type="entry name" value="Flavoprot_Pyr_Nucl_cyt_Rdtase"/>
</dbReference>
<feature type="transmembrane region" description="Helical" evidence="4">
    <location>
        <begin position="334"/>
        <end position="361"/>
    </location>
</feature>